<protein>
    <recommendedName>
        <fullName evidence="1">DUF302 domain-containing protein</fullName>
    </recommendedName>
</protein>
<dbReference type="CDD" id="cd14797">
    <property type="entry name" value="DUF302"/>
    <property type="match status" value="1"/>
</dbReference>
<evidence type="ECO:0000313" key="3">
    <source>
        <dbReference type="Proteomes" id="UP000242972"/>
    </source>
</evidence>
<dbReference type="SUPFAM" id="SSF103247">
    <property type="entry name" value="TT1751-like"/>
    <property type="match status" value="1"/>
</dbReference>
<dbReference type="EMBL" id="PXYW01000016">
    <property type="protein sequence ID" value="PSR33838.1"/>
    <property type="molecule type" value="Genomic_DNA"/>
</dbReference>
<dbReference type="Gene3D" id="3.30.310.70">
    <property type="entry name" value="TT1751-like domain"/>
    <property type="match status" value="1"/>
</dbReference>
<organism evidence="2 3">
    <name type="scientific">Sulfobacillus benefaciens</name>
    <dbReference type="NCBI Taxonomy" id="453960"/>
    <lineage>
        <taxon>Bacteria</taxon>
        <taxon>Bacillati</taxon>
        <taxon>Bacillota</taxon>
        <taxon>Clostridia</taxon>
        <taxon>Eubacteriales</taxon>
        <taxon>Clostridiales Family XVII. Incertae Sedis</taxon>
        <taxon>Sulfobacillus</taxon>
    </lineage>
</organism>
<dbReference type="InterPro" id="IPR005180">
    <property type="entry name" value="DUF302"/>
</dbReference>
<accession>A0A2T2XH80</accession>
<name>A0A2T2XH80_9FIRM</name>
<dbReference type="Proteomes" id="UP000242972">
    <property type="component" value="Unassembled WGS sequence"/>
</dbReference>
<dbReference type="Pfam" id="PF03625">
    <property type="entry name" value="DUF302"/>
    <property type="match status" value="1"/>
</dbReference>
<evidence type="ECO:0000313" key="2">
    <source>
        <dbReference type="EMBL" id="PSR33838.1"/>
    </source>
</evidence>
<reference evidence="2 3" key="1">
    <citation type="journal article" date="2014" name="BMC Genomics">
        <title>Comparison of environmental and isolate Sulfobacillus genomes reveals diverse carbon, sulfur, nitrogen, and hydrogen metabolisms.</title>
        <authorList>
            <person name="Justice N.B."/>
            <person name="Norman A."/>
            <person name="Brown C.T."/>
            <person name="Singh A."/>
            <person name="Thomas B.C."/>
            <person name="Banfield J.F."/>
        </authorList>
    </citation>
    <scope>NUCLEOTIDE SEQUENCE [LARGE SCALE GENOMIC DNA]</scope>
    <source>
        <strain evidence="2">AMDSBA4</strain>
    </source>
</reference>
<comment type="caution">
    <text evidence="2">The sequence shown here is derived from an EMBL/GenBank/DDBJ whole genome shotgun (WGS) entry which is preliminary data.</text>
</comment>
<evidence type="ECO:0000259" key="1">
    <source>
        <dbReference type="Pfam" id="PF03625"/>
    </source>
</evidence>
<proteinExistence type="predicted"/>
<gene>
    <name evidence="2" type="ORF">C7B46_08305</name>
</gene>
<dbReference type="InterPro" id="IPR035923">
    <property type="entry name" value="TT1751-like_sf"/>
</dbReference>
<sequence>MMTDKFLTYRVAENPESTVEQFVSAIAARNLIQYGVVDHRHDMAQRGVNDPPWAYTVIFGNPAAGAQFMKVTPTVVTDMPIRVGIYGDVDHTEIVYHKMEDLLMLHDERLRPAGAAADRLVALLCEEVGANPGTPNA</sequence>
<dbReference type="AlphaFoldDB" id="A0A2T2XH80"/>
<feature type="domain" description="DUF302" evidence="1">
    <location>
        <begin position="37"/>
        <end position="98"/>
    </location>
</feature>